<dbReference type="Proteomes" id="UP000754644">
    <property type="component" value="Unassembled WGS sequence"/>
</dbReference>
<protein>
    <submittedName>
        <fullName evidence="1">HupE/UreJ family protein</fullName>
    </submittedName>
</protein>
<name>A0A973A8G7_9GAMM</name>
<evidence type="ECO:0000313" key="1">
    <source>
        <dbReference type="EMBL" id="NQV63736.1"/>
    </source>
</evidence>
<evidence type="ECO:0000313" key="2">
    <source>
        <dbReference type="Proteomes" id="UP000754644"/>
    </source>
</evidence>
<organism evidence="1 2">
    <name type="scientific">SAR86 cluster bacterium</name>
    <dbReference type="NCBI Taxonomy" id="2030880"/>
    <lineage>
        <taxon>Bacteria</taxon>
        <taxon>Pseudomonadati</taxon>
        <taxon>Pseudomonadota</taxon>
        <taxon>Gammaproteobacteria</taxon>
        <taxon>SAR86 cluster</taxon>
    </lineage>
</organism>
<reference evidence="1" key="1">
    <citation type="submission" date="2020-05" db="EMBL/GenBank/DDBJ databases">
        <title>Sulfur intermediates as new biogeochemical hubs in an aquatic model microbial ecosystem.</title>
        <authorList>
            <person name="Vigneron A."/>
        </authorList>
    </citation>
    <scope>NUCLEOTIDE SEQUENCE</scope>
    <source>
        <strain evidence="1">Bin.250</strain>
    </source>
</reference>
<accession>A0A973A8G7</accession>
<sequence length="156" mass="16933">MPMILPGRIITAVVLFAALVLPNVAQAHRFAPSLLKMVETAQHTYNVVWKTPTEATSNTPLRPIWPATCLITSESAAVREDTGTIATWTLGCDQLGDSGLVGHYLGVSGLAENQTAAMIMLTLRDGRHYQSVVNAEKTRFLVPAIPSQTKVMTEYP</sequence>
<comment type="caution">
    <text evidence="1">The sequence shown here is derived from an EMBL/GenBank/DDBJ whole genome shotgun (WGS) entry which is preliminary data.</text>
</comment>
<dbReference type="AlphaFoldDB" id="A0A973A8G7"/>
<feature type="non-terminal residue" evidence="1">
    <location>
        <position position="156"/>
    </location>
</feature>
<dbReference type="EMBL" id="JABMOJ010000005">
    <property type="protein sequence ID" value="NQV63736.1"/>
    <property type="molecule type" value="Genomic_DNA"/>
</dbReference>
<proteinExistence type="predicted"/>
<gene>
    <name evidence="1" type="ORF">HQ497_00100</name>
</gene>